<evidence type="ECO:0000256" key="4">
    <source>
        <dbReference type="ARBA" id="ARBA00022692"/>
    </source>
</evidence>
<comment type="similarity">
    <text evidence="2">Belongs to the EMC6 family.</text>
</comment>
<keyword evidence="4 9" id="KW-0812">Transmembrane</keyword>
<dbReference type="OrthoDB" id="16510at2759"/>
<keyword evidence="10" id="KW-1185">Reference proteome</keyword>
<keyword evidence="6 9" id="KW-1133">Transmembrane helix</keyword>
<dbReference type="GeneID" id="109485294"/>
<comment type="subcellular location">
    <subcellularLocation>
        <location evidence="1">Endoplasmic reticulum membrane</location>
        <topology evidence="1">Multi-pass membrane protein</topology>
    </subcellularLocation>
</comment>
<evidence type="ECO:0000313" key="10">
    <source>
        <dbReference type="Proteomes" id="UP000515135"/>
    </source>
</evidence>
<dbReference type="PANTHER" id="PTHR20994:SF0">
    <property type="entry name" value="ER MEMBRANE PROTEIN COMPLEX SUBUNIT 6"/>
    <property type="match status" value="1"/>
</dbReference>
<dbReference type="GO" id="GO:0072546">
    <property type="term" value="C:EMC complex"/>
    <property type="evidence" value="ECO:0007669"/>
    <property type="project" value="InterPro"/>
</dbReference>
<keyword evidence="7 9" id="KW-0472">Membrane</keyword>
<evidence type="ECO:0000256" key="6">
    <source>
        <dbReference type="ARBA" id="ARBA00022989"/>
    </source>
</evidence>
<evidence type="ECO:0000256" key="5">
    <source>
        <dbReference type="ARBA" id="ARBA00022824"/>
    </source>
</evidence>
<name>A0A6P5AMT5_BRABE</name>
<dbReference type="KEGG" id="bbel:109485294"/>
<evidence type="ECO:0000256" key="7">
    <source>
        <dbReference type="ARBA" id="ARBA00023136"/>
    </source>
</evidence>
<accession>A0A6P5AMT5</accession>
<keyword evidence="5" id="KW-0256">Endoplasmic reticulum</keyword>
<evidence type="ECO:0000256" key="3">
    <source>
        <dbReference type="ARBA" id="ARBA00020827"/>
    </source>
</evidence>
<evidence type="ECO:0000313" key="11">
    <source>
        <dbReference type="RefSeq" id="XP_019644367.1"/>
    </source>
</evidence>
<evidence type="ECO:0000256" key="9">
    <source>
        <dbReference type="SAM" id="Phobius"/>
    </source>
</evidence>
<evidence type="ECO:0000256" key="2">
    <source>
        <dbReference type="ARBA" id="ARBA00009436"/>
    </source>
</evidence>
<dbReference type="PANTHER" id="PTHR20994">
    <property type="entry name" value="ER MEMBRANE PROTEIN COMPLEX SUBUNIT 6"/>
    <property type="match status" value="1"/>
</dbReference>
<evidence type="ECO:0000256" key="8">
    <source>
        <dbReference type="ARBA" id="ARBA00031072"/>
    </source>
</evidence>
<dbReference type="RefSeq" id="XP_019644367.1">
    <property type="nucleotide sequence ID" value="XM_019788808.1"/>
</dbReference>
<protein>
    <recommendedName>
        <fullName evidence="3">ER membrane protein complex subunit 6</fullName>
    </recommendedName>
    <alternativeName>
        <fullName evidence="8">Transmembrane protein 93</fullName>
    </alternativeName>
</protein>
<feature type="transmembrane region" description="Helical" evidence="9">
    <location>
        <begin position="62"/>
        <end position="87"/>
    </location>
</feature>
<dbReference type="Proteomes" id="UP000515135">
    <property type="component" value="Unplaced"/>
</dbReference>
<reference evidence="11" key="1">
    <citation type="submission" date="2025-08" db="UniProtKB">
        <authorList>
            <consortium name="RefSeq"/>
        </authorList>
    </citation>
    <scope>IDENTIFICATION</scope>
    <source>
        <tissue evidence="11">Gonad</tissue>
    </source>
</reference>
<sequence>MLADSPLIRSEMKMAGMGRRGLKLSQIKPQEAYSEAAIRTNNAILEFCRTSFSGLSGATAGVLGLTALYGFIFYFVASLFMSLLLILKAGSSWGRYFKSRWRIFTSGLMGGLFTYVLSWTFVYGMVHVY</sequence>
<dbReference type="GO" id="GO:0000045">
    <property type="term" value="P:autophagosome assembly"/>
    <property type="evidence" value="ECO:0007669"/>
    <property type="project" value="TreeGrafter"/>
</dbReference>
<dbReference type="InterPro" id="IPR029008">
    <property type="entry name" value="EMC6-like"/>
</dbReference>
<dbReference type="InterPro" id="IPR008504">
    <property type="entry name" value="Emc6"/>
</dbReference>
<dbReference type="GO" id="GO:0034975">
    <property type="term" value="P:protein folding in endoplasmic reticulum"/>
    <property type="evidence" value="ECO:0007669"/>
    <property type="project" value="TreeGrafter"/>
</dbReference>
<organism evidence="10 11">
    <name type="scientific">Branchiostoma belcheri</name>
    <name type="common">Amphioxus</name>
    <dbReference type="NCBI Taxonomy" id="7741"/>
    <lineage>
        <taxon>Eukaryota</taxon>
        <taxon>Metazoa</taxon>
        <taxon>Chordata</taxon>
        <taxon>Cephalochordata</taxon>
        <taxon>Leptocardii</taxon>
        <taxon>Amphioxiformes</taxon>
        <taxon>Branchiostomatidae</taxon>
        <taxon>Branchiostoma</taxon>
    </lineage>
</organism>
<dbReference type="Pfam" id="PF07019">
    <property type="entry name" value="EMC6"/>
    <property type="match status" value="1"/>
</dbReference>
<evidence type="ECO:0000256" key="1">
    <source>
        <dbReference type="ARBA" id="ARBA00004477"/>
    </source>
</evidence>
<dbReference type="AlphaFoldDB" id="A0A6P5AMT5"/>
<feature type="transmembrane region" description="Helical" evidence="9">
    <location>
        <begin position="108"/>
        <end position="126"/>
    </location>
</feature>
<proteinExistence type="inferred from homology"/>
<gene>
    <name evidence="11" type="primary">LOC109485294</name>
</gene>